<keyword evidence="1" id="KW-0808">Transferase</keyword>
<gene>
    <name evidence="4" type="ORF">HY544_04895</name>
</gene>
<evidence type="ECO:0000313" key="5">
    <source>
        <dbReference type="Proteomes" id="UP000732298"/>
    </source>
</evidence>
<dbReference type="InterPro" id="IPR050832">
    <property type="entry name" value="Bact_Acetyltransf"/>
</dbReference>
<keyword evidence="2" id="KW-0012">Acyltransferase</keyword>
<organism evidence="4 5">
    <name type="scientific">Candidatus Iainarchaeum sp</name>
    <dbReference type="NCBI Taxonomy" id="3101447"/>
    <lineage>
        <taxon>Archaea</taxon>
        <taxon>Candidatus Iainarchaeota</taxon>
        <taxon>Candidatus Iainarchaeia</taxon>
        <taxon>Candidatus Iainarchaeales</taxon>
        <taxon>Candidatus Iainarchaeaceae</taxon>
        <taxon>Candidatus Iainarchaeum</taxon>
    </lineage>
</organism>
<dbReference type="InterPro" id="IPR016181">
    <property type="entry name" value="Acyl_CoA_acyltransferase"/>
</dbReference>
<dbReference type="PANTHER" id="PTHR43877">
    <property type="entry name" value="AMINOALKYLPHOSPHONATE N-ACETYLTRANSFERASE-RELATED-RELATED"/>
    <property type="match status" value="1"/>
</dbReference>
<feature type="domain" description="N-acetyltransferase" evidence="3">
    <location>
        <begin position="3"/>
        <end position="144"/>
    </location>
</feature>
<dbReference type="CDD" id="cd04301">
    <property type="entry name" value="NAT_SF"/>
    <property type="match status" value="1"/>
</dbReference>
<dbReference type="SUPFAM" id="SSF55729">
    <property type="entry name" value="Acyl-CoA N-acyltransferases (Nat)"/>
    <property type="match status" value="1"/>
</dbReference>
<evidence type="ECO:0000313" key="4">
    <source>
        <dbReference type="EMBL" id="MBI4210815.1"/>
    </source>
</evidence>
<evidence type="ECO:0000256" key="1">
    <source>
        <dbReference type="ARBA" id="ARBA00022679"/>
    </source>
</evidence>
<comment type="caution">
    <text evidence="4">The sequence shown here is derived from an EMBL/GenBank/DDBJ whole genome shotgun (WGS) entry which is preliminary data.</text>
</comment>
<proteinExistence type="predicted"/>
<dbReference type="AlphaFoldDB" id="A0A8T3YL97"/>
<sequence>MKLHCKRVQTVPEFVDSVRLRVDVFIKEQGFAPGWEPDEDDKDAEHFIALADGKVVATARCREAAKGEFKIERMATRKEMRGRGAATKLLEFMLKDIMKRNPEKIWLRSQEQARGFYEKNGFRVMGGPFEVYGKMHVDMEYKAIKAGAKSS</sequence>
<evidence type="ECO:0000256" key="2">
    <source>
        <dbReference type="ARBA" id="ARBA00023315"/>
    </source>
</evidence>
<name>A0A8T3YL97_9ARCH</name>
<dbReference type="EMBL" id="JACQPB010000042">
    <property type="protein sequence ID" value="MBI4210815.1"/>
    <property type="molecule type" value="Genomic_DNA"/>
</dbReference>
<accession>A0A8T3YL97</accession>
<dbReference type="Gene3D" id="3.40.630.30">
    <property type="match status" value="1"/>
</dbReference>
<dbReference type="Proteomes" id="UP000732298">
    <property type="component" value="Unassembled WGS sequence"/>
</dbReference>
<dbReference type="GO" id="GO:0016747">
    <property type="term" value="F:acyltransferase activity, transferring groups other than amino-acyl groups"/>
    <property type="evidence" value="ECO:0007669"/>
    <property type="project" value="InterPro"/>
</dbReference>
<evidence type="ECO:0000259" key="3">
    <source>
        <dbReference type="PROSITE" id="PS51186"/>
    </source>
</evidence>
<dbReference type="Pfam" id="PF13673">
    <property type="entry name" value="Acetyltransf_10"/>
    <property type="match status" value="1"/>
</dbReference>
<reference evidence="4" key="1">
    <citation type="submission" date="2020-07" db="EMBL/GenBank/DDBJ databases">
        <title>Huge and variable diversity of episymbiotic CPR bacteria and DPANN archaea in groundwater ecosystems.</title>
        <authorList>
            <person name="He C.Y."/>
            <person name="Keren R."/>
            <person name="Whittaker M."/>
            <person name="Farag I.F."/>
            <person name="Doudna J."/>
            <person name="Cate J.H.D."/>
            <person name="Banfield J.F."/>
        </authorList>
    </citation>
    <scope>NUCLEOTIDE SEQUENCE</scope>
    <source>
        <strain evidence="4">NC_groundwater_1296_Ag_S-0.2um_52_80</strain>
    </source>
</reference>
<dbReference type="PROSITE" id="PS51186">
    <property type="entry name" value="GNAT"/>
    <property type="match status" value="1"/>
</dbReference>
<protein>
    <submittedName>
        <fullName evidence="4">GNAT family N-acetyltransferase</fullName>
    </submittedName>
</protein>
<dbReference type="InterPro" id="IPR000182">
    <property type="entry name" value="GNAT_dom"/>
</dbReference>